<accession>A0A0J9X5M3</accession>
<dbReference type="Proteomes" id="UP000242525">
    <property type="component" value="Unassembled WGS sequence"/>
</dbReference>
<dbReference type="PANTHER" id="PTHR42089">
    <property type="entry name" value="YALI0F09427P"/>
    <property type="match status" value="1"/>
</dbReference>
<feature type="compositionally biased region" description="Polar residues" evidence="1">
    <location>
        <begin position="115"/>
        <end position="132"/>
    </location>
</feature>
<protein>
    <submittedName>
        <fullName evidence="2">Uncharacterized protein</fullName>
    </submittedName>
</protein>
<feature type="region of interest" description="Disordered" evidence="1">
    <location>
        <begin position="98"/>
        <end position="146"/>
    </location>
</feature>
<name>A0A0J9X5M3_GEOCN</name>
<gene>
    <name evidence="2" type="ORF">BN980_GECA03s02386g</name>
</gene>
<proteinExistence type="predicted"/>
<evidence type="ECO:0000313" key="2">
    <source>
        <dbReference type="EMBL" id="CDO52461.1"/>
    </source>
</evidence>
<sequence>MDGHRSQPILAQIPLIISPFVQPPKAVTLPYNYTKLPATVPAPPATVTIQEVEAVAANVKQISDFIETSRAELHNEYTQWREGVDRREVEEKRRIAPGYLDTGNRLLQPVRKTDTGSSSNDSAAPTNGTASPVNDIDKVFGKVSLS</sequence>
<dbReference type="PANTHER" id="PTHR42089:SF1">
    <property type="entry name" value="YALI0F09427P"/>
    <property type="match status" value="1"/>
</dbReference>
<evidence type="ECO:0000313" key="3">
    <source>
        <dbReference type="Proteomes" id="UP000242525"/>
    </source>
</evidence>
<organism evidence="2 3">
    <name type="scientific">Geotrichum candidum</name>
    <name type="common">Oospora lactis</name>
    <name type="synonym">Dipodascus geotrichum</name>
    <dbReference type="NCBI Taxonomy" id="1173061"/>
    <lineage>
        <taxon>Eukaryota</taxon>
        <taxon>Fungi</taxon>
        <taxon>Dikarya</taxon>
        <taxon>Ascomycota</taxon>
        <taxon>Saccharomycotina</taxon>
        <taxon>Dipodascomycetes</taxon>
        <taxon>Dipodascales</taxon>
        <taxon>Dipodascaceae</taxon>
        <taxon>Geotrichum</taxon>
    </lineage>
</organism>
<reference evidence="2" key="1">
    <citation type="submission" date="2014-03" db="EMBL/GenBank/DDBJ databases">
        <authorList>
            <person name="Casaregola S."/>
        </authorList>
    </citation>
    <scope>NUCLEOTIDE SEQUENCE [LARGE SCALE GENOMIC DNA]</scope>
    <source>
        <strain evidence="2">CLIB 918</strain>
    </source>
</reference>
<evidence type="ECO:0000256" key="1">
    <source>
        <dbReference type="SAM" id="MobiDB-lite"/>
    </source>
</evidence>
<dbReference type="EMBL" id="CCBN010000003">
    <property type="protein sequence ID" value="CDO52461.1"/>
    <property type="molecule type" value="Genomic_DNA"/>
</dbReference>
<comment type="caution">
    <text evidence="2">The sequence shown here is derived from an EMBL/GenBank/DDBJ whole genome shotgun (WGS) entry which is preliminary data.</text>
</comment>
<dbReference type="AlphaFoldDB" id="A0A0J9X5M3"/>
<keyword evidence="3" id="KW-1185">Reference proteome</keyword>
<dbReference type="OrthoDB" id="5344687at2759"/>